<dbReference type="EMBL" id="CACVKT020006999">
    <property type="protein sequence ID" value="CAC5404659.1"/>
    <property type="molecule type" value="Genomic_DNA"/>
</dbReference>
<sequence length="154" mass="17321">MFNQNRMVNNIICSRRILDNLLAKSTADPNLLLQPIAENQSDEGEKVKHPRLKINVQDTDDVRKVISHSISLMPSIRRILDNLLAKSTADPNLLLQPMAENQSDEGEKDTDDVRKVISHTISLMPSRRKILDNLLAKRTADPKPSASSHGRKPK</sequence>
<gene>
    <name evidence="2" type="ORF">MCOR_38421</name>
</gene>
<name>A0A6J8D9S5_MYTCO</name>
<organism evidence="2 3">
    <name type="scientific">Mytilus coruscus</name>
    <name type="common">Sea mussel</name>
    <dbReference type="NCBI Taxonomy" id="42192"/>
    <lineage>
        <taxon>Eukaryota</taxon>
        <taxon>Metazoa</taxon>
        <taxon>Spiralia</taxon>
        <taxon>Lophotrochozoa</taxon>
        <taxon>Mollusca</taxon>
        <taxon>Bivalvia</taxon>
        <taxon>Autobranchia</taxon>
        <taxon>Pteriomorphia</taxon>
        <taxon>Mytilida</taxon>
        <taxon>Mytiloidea</taxon>
        <taxon>Mytilidae</taxon>
        <taxon>Mytilinae</taxon>
        <taxon>Mytilus</taxon>
    </lineage>
</organism>
<dbReference type="Proteomes" id="UP000507470">
    <property type="component" value="Unassembled WGS sequence"/>
</dbReference>
<keyword evidence="3" id="KW-1185">Reference proteome</keyword>
<evidence type="ECO:0000313" key="2">
    <source>
        <dbReference type="EMBL" id="CAC5404659.1"/>
    </source>
</evidence>
<feature type="region of interest" description="Disordered" evidence="1">
    <location>
        <begin position="132"/>
        <end position="154"/>
    </location>
</feature>
<dbReference type="AlphaFoldDB" id="A0A6J8D9S5"/>
<accession>A0A6J8D9S5</accession>
<proteinExistence type="predicted"/>
<evidence type="ECO:0000256" key="1">
    <source>
        <dbReference type="SAM" id="MobiDB-lite"/>
    </source>
</evidence>
<protein>
    <submittedName>
        <fullName evidence="2">Uncharacterized protein</fullName>
    </submittedName>
</protein>
<reference evidence="2 3" key="1">
    <citation type="submission" date="2020-06" db="EMBL/GenBank/DDBJ databases">
        <authorList>
            <person name="Li R."/>
            <person name="Bekaert M."/>
        </authorList>
    </citation>
    <scope>NUCLEOTIDE SEQUENCE [LARGE SCALE GENOMIC DNA]</scope>
    <source>
        <strain evidence="3">wild</strain>
    </source>
</reference>
<evidence type="ECO:0000313" key="3">
    <source>
        <dbReference type="Proteomes" id="UP000507470"/>
    </source>
</evidence>